<dbReference type="EMBL" id="RXIC02000019">
    <property type="protein sequence ID" value="KAB1225679.1"/>
    <property type="molecule type" value="Genomic_DNA"/>
</dbReference>
<evidence type="ECO:0000313" key="5">
    <source>
        <dbReference type="Proteomes" id="UP000516437"/>
    </source>
</evidence>
<reference evidence="4" key="1">
    <citation type="submission" date="2018-07" db="EMBL/GenBank/DDBJ databases">
        <authorList>
            <person name="Gao Z.-S."/>
            <person name="Jia H.-M."/>
            <person name="Jia H.-J."/>
            <person name="Cai Q.-L."/>
            <person name="Wang Y."/>
            <person name="Zhao H.-B."/>
        </authorList>
    </citation>
    <scope>NUCLEOTIDE SEQUENCE</scope>
    <source>
        <tissue evidence="4">Leaves</tissue>
    </source>
</reference>
<dbReference type="SUPFAM" id="SSF47699">
    <property type="entry name" value="Bifunctional inhibitor/lipid-transfer protein/seed storage 2S albumin"/>
    <property type="match status" value="1"/>
</dbReference>
<protein>
    <submittedName>
        <fullName evidence="4">Non-specific lipid-transfer protein 1</fullName>
    </submittedName>
</protein>
<evidence type="ECO:0000256" key="1">
    <source>
        <dbReference type="ARBA" id="ARBA00009748"/>
    </source>
</evidence>
<reference evidence="4 5" key="2">
    <citation type="journal article" date="2019" name="Plant Biotechnol. J.">
        <title>The red bayberry genome and genetic basis of sex determination.</title>
        <authorList>
            <person name="Jia H.M."/>
            <person name="Jia H.J."/>
            <person name="Cai Q.L."/>
            <person name="Wang Y."/>
            <person name="Zhao H.B."/>
            <person name="Yang W.F."/>
            <person name="Wang G.Y."/>
            <person name="Li Y.H."/>
            <person name="Zhan D.L."/>
            <person name="Shen Y.T."/>
            <person name="Niu Q.F."/>
            <person name="Chang L."/>
            <person name="Qiu J."/>
            <person name="Zhao L."/>
            <person name="Xie H.B."/>
            <person name="Fu W.Y."/>
            <person name="Jin J."/>
            <person name="Li X.W."/>
            <person name="Jiao Y."/>
            <person name="Zhou C.C."/>
            <person name="Tu T."/>
            <person name="Chai C.Y."/>
            <person name="Gao J.L."/>
            <person name="Fan L.J."/>
            <person name="van de Weg E."/>
            <person name="Wang J.Y."/>
            <person name="Gao Z.S."/>
        </authorList>
    </citation>
    <scope>NUCLEOTIDE SEQUENCE [LARGE SCALE GENOMIC DNA]</scope>
    <source>
        <tissue evidence="4">Leaves</tissue>
    </source>
</reference>
<dbReference type="InterPro" id="IPR036312">
    <property type="entry name" value="Bifun_inhib/LTP/seed_sf"/>
</dbReference>
<comment type="caution">
    <text evidence="4">The sequence shown here is derived from an EMBL/GenBank/DDBJ whole genome shotgun (WGS) entry which is preliminary data.</text>
</comment>
<dbReference type="PANTHER" id="PTHR33076">
    <property type="entry name" value="NON-SPECIFIC LIPID-TRANSFER PROTEIN 2-RELATED"/>
    <property type="match status" value="1"/>
</dbReference>
<evidence type="ECO:0000256" key="2">
    <source>
        <dbReference type="SAM" id="SignalP"/>
    </source>
</evidence>
<dbReference type="Proteomes" id="UP000516437">
    <property type="component" value="Chromosome 1"/>
</dbReference>
<reference evidence="4" key="3">
    <citation type="submission" date="2019-09" db="EMBL/GenBank/DDBJ databases">
        <authorList>
            <person name="Gao Z."/>
        </authorList>
    </citation>
    <scope>NUCLEOTIDE SEQUENCE</scope>
    <source>
        <tissue evidence="4">Leaves</tissue>
    </source>
</reference>
<dbReference type="AlphaFoldDB" id="A0A6A1WK47"/>
<accession>A0A6A1WK47</accession>
<dbReference type="GO" id="GO:0006869">
    <property type="term" value="P:lipid transport"/>
    <property type="evidence" value="ECO:0007669"/>
    <property type="project" value="InterPro"/>
</dbReference>
<organism evidence="4 5">
    <name type="scientific">Morella rubra</name>
    <name type="common">Chinese bayberry</name>
    <dbReference type="NCBI Taxonomy" id="262757"/>
    <lineage>
        <taxon>Eukaryota</taxon>
        <taxon>Viridiplantae</taxon>
        <taxon>Streptophyta</taxon>
        <taxon>Embryophyta</taxon>
        <taxon>Tracheophyta</taxon>
        <taxon>Spermatophyta</taxon>
        <taxon>Magnoliopsida</taxon>
        <taxon>eudicotyledons</taxon>
        <taxon>Gunneridae</taxon>
        <taxon>Pentapetalae</taxon>
        <taxon>rosids</taxon>
        <taxon>fabids</taxon>
        <taxon>Fagales</taxon>
        <taxon>Myricaceae</taxon>
        <taxon>Morella</taxon>
    </lineage>
</organism>
<keyword evidence="5" id="KW-1185">Reference proteome</keyword>
<gene>
    <name evidence="4" type="ORF">CJ030_MR1G009140</name>
    <name evidence="3" type="ORF">CJ030_MR1G009144</name>
</gene>
<evidence type="ECO:0000313" key="3">
    <source>
        <dbReference type="EMBL" id="KAB1225675.1"/>
    </source>
</evidence>
<name>A0A6A1WK47_9ROSI</name>
<feature type="signal peptide" evidence="2">
    <location>
        <begin position="1"/>
        <end position="24"/>
    </location>
</feature>
<dbReference type="OrthoDB" id="649864at2759"/>
<sequence>MASKMAYTAVLLLAMLVVSARVHASITCAEITKLLTPCISYAIVGGKVPPDCCKGLKALDAASTTTQDHRDACMQLHQGRSFKDPRDQLPPG</sequence>
<proteinExistence type="inferred from homology"/>
<evidence type="ECO:0000313" key="4">
    <source>
        <dbReference type="EMBL" id="KAB1225679.1"/>
    </source>
</evidence>
<dbReference type="EMBL" id="RXIC02000019">
    <property type="protein sequence ID" value="KAB1225675.1"/>
    <property type="molecule type" value="Genomic_DNA"/>
</dbReference>
<keyword evidence="2" id="KW-0732">Signal</keyword>
<dbReference type="Gene3D" id="1.10.110.10">
    <property type="entry name" value="Plant lipid-transfer and hydrophobic proteins"/>
    <property type="match status" value="1"/>
</dbReference>
<comment type="similarity">
    <text evidence="1">Belongs to the plant LTP family.</text>
</comment>
<dbReference type="GO" id="GO:0008289">
    <property type="term" value="F:lipid binding"/>
    <property type="evidence" value="ECO:0007669"/>
    <property type="project" value="InterPro"/>
</dbReference>
<feature type="chain" id="PRO_5036163204" evidence="2">
    <location>
        <begin position="25"/>
        <end position="92"/>
    </location>
</feature>
<dbReference type="InterPro" id="IPR000528">
    <property type="entry name" value="Plant_nsLTP"/>
</dbReference>